<dbReference type="RefSeq" id="WP_016180818.1">
    <property type="nucleotide sequence ID" value="NZ_KE136365.1"/>
</dbReference>
<name>A0AAV3J334_ENTAV</name>
<dbReference type="EMBL" id="AHYV01000032">
    <property type="protein sequence ID" value="EOT42084.1"/>
    <property type="molecule type" value="Genomic_DNA"/>
</dbReference>
<dbReference type="Pfam" id="PF06605">
    <property type="entry name" value="Prophage_tail"/>
    <property type="match status" value="1"/>
</dbReference>
<dbReference type="InterPro" id="IPR010572">
    <property type="entry name" value="Tail_dom"/>
</dbReference>
<dbReference type="Proteomes" id="UP000014104">
    <property type="component" value="Unassembled WGS sequence"/>
</dbReference>
<feature type="compositionally biased region" description="Low complexity" evidence="1">
    <location>
        <begin position="427"/>
        <end position="441"/>
    </location>
</feature>
<feature type="compositionally biased region" description="Low complexity" evidence="1">
    <location>
        <begin position="454"/>
        <end position="466"/>
    </location>
</feature>
<protein>
    <submittedName>
        <fullName evidence="4">Phage minor structural protein</fullName>
    </submittedName>
</protein>
<evidence type="ECO:0000313" key="3">
    <source>
        <dbReference type="EMBL" id="EOT42084.1"/>
    </source>
</evidence>
<sequence>MLMTMNLSREYTAILENAYDVSYEKIENEIGSIEFSMPLYDTKNSMIEALQYVELTDNENEYIGLYRIMPSLVKKDKSNYSIKYTATHVLGTLLDSVLFGYFEITNKKTADVINFVLNQQKTKHWILKRCDFTRYFSYAWENENGLADALFSIPKAFDEDYLWEWNTKVYPFELSLVKPPTEPVCRIQEGYNMEGFEIDIDPNNLVNRVYPLGAGEGVNQINIKSVNNNVPYVEDKESIKKYGLVEYVWTDLRFTQPQSLKDNATNMLKKWSIPKVTWKVAAADLIKLTDTPLEIDKLRQGTVVMINTNEYGSLNLRIKKEAKSDVFGAPQSLDLEIGNVKDDINTTMSDLGRKQQINETYSQGATNILNYSYQDNCESAYPAEIEFYLDDDVFHVNTVELTFKTKRYRGYTKAVKGGGAKTITSEAGGQSTQTSSAGGASRQTSSAGGASVRSTSAGGATTQSSSAGGGSTQTSSAGGGSTQTSSAGGNHDHVMFNVRPGPTPPATKSMYVAGGSGVLYAEGAGGTFRTASSSGNHAHSINVPAHTHNTSVPAHTHSISIPSHTHSVNIPSHTHTVQIPNHTHTVKIPAHKHNVVLPEHTHPLEWGIFQSSESPSSVDIIVDGTTLPRHETNQDRLNIVNYLKKTSSGKIQRGNHTIKIKPNKLARIEAQVTCRVFIQSQLGGQF</sequence>
<comment type="caution">
    <text evidence="4">The sequence shown here is derived from an EMBL/GenBank/DDBJ whole genome shotgun (WGS) entry which is preliminary data.</text>
</comment>
<reference evidence="3 5" key="1">
    <citation type="submission" date="2013-03" db="EMBL/GenBank/DDBJ databases">
        <title>The Genome Sequence of Enterococcus avium ATCC_14025 (Illumina only assembly).</title>
        <authorList>
            <consortium name="The Broad Institute Genomics Platform"/>
            <consortium name="The Broad Institute Genome Sequencing Center for Infectious Disease"/>
            <person name="Earl A."/>
            <person name="Russ C."/>
            <person name="Gilmore M."/>
            <person name="Surin D."/>
            <person name="Walker B."/>
            <person name="Young S."/>
            <person name="Zeng Q."/>
            <person name="Gargeya S."/>
            <person name="Fitzgerald M."/>
            <person name="Haas B."/>
            <person name="Abouelleil A."/>
            <person name="Allen A.W."/>
            <person name="Alvarado L."/>
            <person name="Arachchi H.M."/>
            <person name="Berlin A.M."/>
            <person name="Chapman S.B."/>
            <person name="Gainer-Dewar J."/>
            <person name="Goldberg J."/>
            <person name="Griggs A."/>
            <person name="Gujja S."/>
            <person name="Hansen M."/>
            <person name="Howarth C."/>
            <person name="Imamovic A."/>
            <person name="Ireland A."/>
            <person name="Larimer J."/>
            <person name="McCowan C."/>
            <person name="Murphy C."/>
            <person name="Pearson M."/>
            <person name="Poon T.W."/>
            <person name="Priest M."/>
            <person name="Roberts A."/>
            <person name="Saif S."/>
            <person name="Shea T."/>
            <person name="Sisk P."/>
            <person name="Sykes S."/>
            <person name="Wortman J."/>
            <person name="Nusbaum C."/>
            <person name="Birren B."/>
        </authorList>
    </citation>
    <scope>NUCLEOTIDE SEQUENCE [LARGE SCALE GENOMIC DNA]</scope>
    <source>
        <strain evidence="3 5">ATCC 14025</strain>
    </source>
</reference>
<dbReference type="AlphaFoldDB" id="A0AAV3J334"/>
<accession>A0AAV3J334</accession>
<reference evidence="4 6" key="2">
    <citation type="submission" date="2013-03" db="EMBL/GenBank/DDBJ databases">
        <title>The Genome Sequence of Enterococcus avium ATCC_14025 (PacBio/Illumina hybrid assembly).</title>
        <authorList>
            <consortium name="The Broad Institute Genomics Platform"/>
            <consortium name="The Broad Institute Genome Sequencing Center for Infectious Disease"/>
            <person name="Earl A."/>
            <person name="Russ C."/>
            <person name="Gilmore M."/>
            <person name="Surin D."/>
            <person name="Walker B."/>
            <person name="Young S."/>
            <person name="Zeng Q."/>
            <person name="Gargeya S."/>
            <person name="Fitzgerald M."/>
            <person name="Haas B."/>
            <person name="Abouelleil A."/>
            <person name="Allen A.W."/>
            <person name="Alvarado L."/>
            <person name="Arachchi H.M."/>
            <person name="Berlin A.M."/>
            <person name="Chapman S.B."/>
            <person name="Gainer-Dewar J."/>
            <person name="Goldberg J."/>
            <person name="Griggs A."/>
            <person name="Gujja S."/>
            <person name="Hansen M."/>
            <person name="Howarth C."/>
            <person name="Imamovic A."/>
            <person name="Ireland A."/>
            <person name="Larimer J."/>
            <person name="McCowan C."/>
            <person name="Murphy C."/>
            <person name="Pearson M."/>
            <person name="Poon T.W."/>
            <person name="Priest M."/>
            <person name="Roberts A."/>
            <person name="Saif S."/>
            <person name="Shea T."/>
            <person name="Sisk P."/>
            <person name="Sykes S."/>
            <person name="Wortman J."/>
            <person name="Nusbaum C."/>
            <person name="Birren B."/>
        </authorList>
    </citation>
    <scope>NUCLEOTIDE SEQUENCE [LARGE SCALE GENOMIC DNA]</scope>
    <source>
        <strain evidence="4 6">ATCC 14025</strain>
    </source>
</reference>
<evidence type="ECO:0000313" key="6">
    <source>
        <dbReference type="Proteomes" id="UP000014107"/>
    </source>
</evidence>
<feature type="region of interest" description="Disordered" evidence="1">
    <location>
        <begin position="415"/>
        <end position="502"/>
    </location>
</feature>
<gene>
    <name evidence="4" type="ORF">I570_02924</name>
    <name evidence="3" type="ORF">OMU_03007</name>
</gene>
<evidence type="ECO:0000256" key="1">
    <source>
        <dbReference type="SAM" id="MobiDB-lite"/>
    </source>
</evidence>
<evidence type="ECO:0000313" key="5">
    <source>
        <dbReference type="Proteomes" id="UP000014104"/>
    </source>
</evidence>
<dbReference type="InterPro" id="IPR007119">
    <property type="entry name" value="Phage_tail_spike_N"/>
</dbReference>
<dbReference type="Proteomes" id="UP000014107">
    <property type="component" value="Unassembled WGS sequence"/>
</dbReference>
<dbReference type="EMBL" id="ASWL01000004">
    <property type="protein sequence ID" value="EOU20477.1"/>
    <property type="molecule type" value="Genomic_DNA"/>
</dbReference>
<dbReference type="NCBIfam" id="TIGR01665">
    <property type="entry name" value="put_anti_recept"/>
    <property type="match status" value="1"/>
</dbReference>
<evidence type="ECO:0000313" key="4">
    <source>
        <dbReference type="EMBL" id="EOU20477.1"/>
    </source>
</evidence>
<proteinExistence type="predicted"/>
<evidence type="ECO:0000259" key="2">
    <source>
        <dbReference type="Pfam" id="PF06605"/>
    </source>
</evidence>
<feature type="domain" description="Tail spike" evidence="2">
    <location>
        <begin position="100"/>
        <end position="350"/>
    </location>
</feature>
<keyword evidence="5" id="KW-1185">Reference proteome</keyword>
<organism evidence="4 6">
    <name type="scientific">Enterococcus avium ATCC 14025</name>
    <dbReference type="NCBI Taxonomy" id="1140002"/>
    <lineage>
        <taxon>Bacteria</taxon>
        <taxon>Bacillati</taxon>
        <taxon>Bacillota</taxon>
        <taxon>Bacilli</taxon>
        <taxon>Lactobacillales</taxon>
        <taxon>Enterococcaceae</taxon>
        <taxon>Enterococcus</taxon>
    </lineage>
</organism>
<feature type="compositionally biased region" description="Gly residues" evidence="1">
    <location>
        <begin position="467"/>
        <end position="481"/>
    </location>
</feature>